<keyword evidence="2" id="KW-1185">Reference proteome</keyword>
<sequence>MTSSERLIANWVNAHRSTGPDRQRARRAIAGNAAGIPNAAVKTAGQDWT</sequence>
<dbReference type="Proteomes" id="UP000321085">
    <property type="component" value="Unassembled WGS sequence"/>
</dbReference>
<protein>
    <submittedName>
        <fullName evidence="1">Uncharacterized protein</fullName>
    </submittedName>
</protein>
<accession>A0A512BV01</accession>
<dbReference type="EMBL" id="BJYU01000048">
    <property type="protein sequence ID" value="GEO15782.1"/>
    <property type="molecule type" value="Genomic_DNA"/>
</dbReference>
<comment type="caution">
    <text evidence="1">The sequence shown here is derived from an EMBL/GenBank/DDBJ whole genome shotgun (WGS) entry which is preliminary data.</text>
</comment>
<evidence type="ECO:0000313" key="1">
    <source>
        <dbReference type="EMBL" id="GEO15782.1"/>
    </source>
</evidence>
<name>A0A512BV01_9HYPH</name>
<proteinExistence type="predicted"/>
<dbReference type="RefSeq" id="WP_162815763.1">
    <property type="nucleotide sequence ID" value="NZ_BJYU01000048.1"/>
</dbReference>
<reference evidence="1 2" key="1">
    <citation type="submission" date="2019-07" db="EMBL/GenBank/DDBJ databases">
        <title>Whole genome shotgun sequence of Microvirga aerophila NBRC 106136.</title>
        <authorList>
            <person name="Hosoyama A."/>
            <person name="Uohara A."/>
            <person name="Ohji S."/>
            <person name="Ichikawa N."/>
        </authorList>
    </citation>
    <scope>NUCLEOTIDE SEQUENCE [LARGE SCALE GENOMIC DNA]</scope>
    <source>
        <strain evidence="1 2">NBRC 106136</strain>
    </source>
</reference>
<gene>
    <name evidence="1" type="ORF">MAE02_34780</name>
</gene>
<dbReference type="AlphaFoldDB" id="A0A512BV01"/>
<organism evidence="1 2">
    <name type="scientific">Microvirga aerophila</name>
    <dbReference type="NCBI Taxonomy" id="670291"/>
    <lineage>
        <taxon>Bacteria</taxon>
        <taxon>Pseudomonadati</taxon>
        <taxon>Pseudomonadota</taxon>
        <taxon>Alphaproteobacteria</taxon>
        <taxon>Hyphomicrobiales</taxon>
        <taxon>Methylobacteriaceae</taxon>
        <taxon>Microvirga</taxon>
    </lineage>
</organism>
<evidence type="ECO:0000313" key="2">
    <source>
        <dbReference type="Proteomes" id="UP000321085"/>
    </source>
</evidence>